<keyword evidence="2" id="KW-0863">Zinc-finger</keyword>
<dbReference type="Proteomes" id="UP001359559">
    <property type="component" value="Unassembled WGS sequence"/>
</dbReference>
<dbReference type="SUPFAM" id="SSF57850">
    <property type="entry name" value="RING/U-box"/>
    <property type="match status" value="1"/>
</dbReference>
<proteinExistence type="predicted"/>
<dbReference type="Pfam" id="PF12906">
    <property type="entry name" value="RINGv"/>
    <property type="match status" value="1"/>
</dbReference>
<dbReference type="EMBL" id="JAYKXN010000004">
    <property type="protein sequence ID" value="KAK7295366.1"/>
    <property type="molecule type" value="Genomic_DNA"/>
</dbReference>
<name>A0AAN9JC01_CLITE</name>
<dbReference type="GO" id="GO:0016020">
    <property type="term" value="C:membrane"/>
    <property type="evidence" value="ECO:0007669"/>
    <property type="project" value="TreeGrafter"/>
</dbReference>
<evidence type="ECO:0000313" key="7">
    <source>
        <dbReference type="Proteomes" id="UP001359559"/>
    </source>
</evidence>
<keyword evidence="4" id="KW-0472">Membrane</keyword>
<evidence type="ECO:0000256" key="1">
    <source>
        <dbReference type="ARBA" id="ARBA00022723"/>
    </source>
</evidence>
<organism evidence="6 7">
    <name type="scientific">Clitoria ternatea</name>
    <name type="common">Butterfly pea</name>
    <dbReference type="NCBI Taxonomy" id="43366"/>
    <lineage>
        <taxon>Eukaryota</taxon>
        <taxon>Viridiplantae</taxon>
        <taxon>Streptophyta</taxon>
        <taxon>Embryophyta</taxon>
        <taxon>Tracheophyta</taxon>
        <taxon>Spermatophyta</taxon>
        <taxon>Magnoliopsida</taxon>
        <taxon>eudicotyledons</taxon>
        <taxon>Gunneridae</taxon>
        <taxon>Pentapetalae</taxon>
        <taxon>rosids</taxon>
        <taxon>fabids</taxon>
        <taxon>Fabales</taxon>
        <taxon>Fabaceae</taxon>
        <taxon>Papilionoideae</taxon>
        <taxon>50 kb inversion clade</taxon>
        <taxon>NPAAA clade</taxon>
        <taxon>indigoferoid/millettioid clade</taxon>
        <taxon>Phaseoleae</taxon>
        <taxon>Clitoria</taxon>
    </lineage>
</organism>
<keyword evidence="4" id="KW-1133">Transmembrane helix</keyword>
<dbReference type="InterPro" id="IPR011016">
    <property type="entry name" value="Znf_RING-CH"/>
</dbReference>
<protein>
    <recommendedName>
        <fullName evidence="5">RING-CH-type domain-containing protein</fullName>
    </recommendedName>
</protein>
<feature type="domain" description="RING-CH-type" evidence="5">
    <location>
        <begin position="67"/>
        <end position="103"/>
    </location>
</feature>
<dbReference type="GO" id="GO:0016567">
    <property type="term" value="P:protein ubiquitination"/>
    <property type="evidence" value="ECO:0007669"/>
    <property type="project" value="TreeGrafter"/>
</dbReference>
<evidence type="ECO:0000259" key="5">
    <source>
        <dbReference type="PROSITE" id="PS51292"/>
    </source>
</evidence>
<reference evidence="6 7" key="1">
    <citation type="submission" date="2024-01" db="EMBL/GenBank/DDBJ databases">
        <title>The genomes of 5 underutilized Papilionoideae crops provide insights into root nodulation and disease resistance.</title>
        <authorList>
            <person name="Yuan L."/>
        </authorList>
    </citation>
    <scope>NUCLEOTIDE SEQUENCE [LARGE SCALE GENOMIC DNA]</scope>
    <source>
        <strain evidence="6">LY-2023</strain>
        <tissue evidence="6">Leaf</tissue>
    </source>
</reference>
<dbReference type="PANTHER" id="PTHR23012:SF213">
    <property type="entry name" value="RING-VARIANT DOMAIN PROTEIN"/>
    <property type="match status" value="1"/>
</dbReference>
<dbReference type="InterPro" id="IPR013083">
    <property type="entry name" value="Znf_RING/FYVE/PHD"/>
</dbReference>
<feature type="transmembrane region" description="Helical" evidence="4">
    <location>
        <begin position="143"/>
        <end position="161"/>
    </location>
</feature>
<dbReference type="AlphaFoldDB" id="A0AAN9JC01"/>
<dbReference type="Gene3D" id="3.30.40.10">
    <property type="entry name" value="Zinc/RING finger domain, C3HC4 (zinc finger)"/>
    <property type="match status" value="1"/>
</dbReference>
<keyword evidence="1" id="KW-0479">Metal-binding</keyword>
<sequence>MLVSNMEDHVTITPEKILGNPGQGSLTTEDSYIAFTIEELCASQEAVRDKKPLTVIANVDKVRKHEEQAENMGHCRYCHEDDFVSKLESPCACIGTLKYVHRSEEFTIVGRNSGILSPLAMAKRATDRIIASMNKDFTLRNPSGGVIFGTILLIFVAVLVIKDAYVYAPPKEDKFSYAVFCVSVDHQHLHPLI</sequence>
<comment type="caution">
    <text evidence="6">The sequence shown here is derived from an EMBL/GenBank/DDBJ whole genome shotgun (WGS) entry which is preliminary data.</text>
</comment>
<accession>A0AAN9JC01</accession>
<evidence type="ECO:0000256" key="2">
    <source>
        <dbReference type="ARBA" id="ARBA00022771"/>
    </source>
</evidence>
<dbReference type="PANTHER" id="PTHR23012">
    <property type="entry name" value="RING/FYVE/PHD ZINC FINGER DOMAIN-CONTAINING"/>
    <property type="match status" value="1"/>
</dbReference>
<gene>
    <name evidence="6" type="ORF">RJT34_18273</name>
</gene>
<evidence type="ECO:0000256" key="3">
    <source>
        <dbReference type="ARBA" id="ARBA00022833"/>
    </source>
</evidence>
<evidence type="ECO:0000256" key="4">
    <source>
        <dbReference type="SAM" id="Phobius"/>
    </source>
</evidence>
<dbReference type="GO" id="GO:0004842">
    <property type="term" value="F:ubiquitin-protein transferase activity"/>
    <property type="evidence" value="ECO:0007669"/>
    <property type="project" value="TreeGrafter"/>
</dbReference>
<dbReference type="GO" id="GO:0008270">
    <property type="term" value="F:zinc ion binding"/>
    <property type="evidence" value="ECO:0007669"/>
    <property type="project" value="UniProtKB-KW"/>
</dbReference>
<evidence type="ECO:0000313" key="6">
    <source>
        <dbReference type="EMBL" id="KAK7295366.1"/>
    </source>
</evidence>
<keyword evidence="4" id="KW-0812">Transmembrane</keyword>
<dbReference type="InterPro" id="IPR033275">
    <property type="entry name" value="MARCH-like"/>
</dbReference>
<keyword evidence="7" id="KW-1185">Reference proteome</keyword>
<keyword evidence="3" id="KW-0862">Zinc</keyword>
<dbReference type="PROSITE" id="PS51292">
    <property type="entry name" value="ZF_RING_CH"/>
    <property type="match status" value="1"/>
</dbReference>